<dbReference type="InterPro" id="IPR023296">
    <property type="entry name" value="Glyco_hydro_beta-prop_sf"/>
</dbReference>
<gene>
    <name evidence="2" type="ORF">DDZ16_10040</name>
</gene>
<feature type="signal peptide" evidence="1">
    <location>
        <begin position="1"/>
        <end position="19"/>
    </location>
</feature>
<reference evidence="2 3" key="1">
    <citation type="submission" date="2018-05" db="EMBL/GenBank/DDBJ databases">
        <title>Marinilabilia rubrum sp. nov., isolated from saltern sediment.</title>
        <authorList>
            <person name="Zhang R."/>
        </authorList>
    </citation>
    <scope>NUCLEOTIDE SEQUENCE [LARGE SCALE GENOMIC DNA]</scope>
    <source>
        <strain evidence="2 3">WTE16</strain>
    </source>
</reference>
<dbReference type="SUPFAM" id="SSF75005">
    <property type="entry name" value="Arabinanase/levansucrase/invertase"/>
    <property type="match status" value="1"/>
</dbReference>
<feature type="chain" id="PRO_5015550882" description="Exo-alpha-sialidase" evidence="1">
    <location>
        <begin position="20"/>
        <end position="361"/>
    </location>
</feature>
<dbReference type="CDD" id="cd08994">
    <property type="entry name" value="GH43_62_32_68_117_130-like"/>
    <property type="match status" value="1"/>
</dbReference>
<name>A0A2U2B8H2_9BACT</name>
<proteinExistence type="predicted"/>
<evidence type="ECO:0000256" key="1">
    <source>
        <dbReference type="SAM" id="SignalP"/>
    </source>
</evidence>
<dbReference type="RefSeq" id="WP_109264326.1">
    <property type="nucleotide sequence ID" value="NZ_QEWP01000007.1"/>
</dbReference>
<keyword evidence="1" id="KW-0732">Signal</keyword>
<dbReference type="EMBL" id="QEWP01000007">
    <property type="protein sequence ID" value="PWD99343.1"/>
    <property type="molecule type" value="Genomic_DNA"/>
</dbReference>
<protein>
    <recommendedName>
        <fullName evidence="4">Exo-alpha-sialidase</fullName>
    </recommendedName>
</protein>
<dbReference type="AlphaFoldDB" id="A0A2U2B8H2"/>
<evidence type="ECO:0000313" key="3">
    <source>
        <dbReference type="Proteomes" id="UP000244956"/>
    </source>
</evidence>
<dbReference type="Proteomes" id="UP000244956">
    <property type="component" value="Unassembled WGS sequence"/>
</dbReference>
<sequence>MKKLIFFTLCIVSFSFIKAADTDDEKDSFQFAKLSKDVKDNFMKGNASANVLVDPDYYVWGLSVIKWSDGKYHCYYSRWPKSVGFNGWLTDCEIAHAISDRPEGPFLFESVVLESRNSAGWDVLTSHNPSVCIAGDKLCLYYISNDMGQDFEDLSAPMNLDFRKENWKLIRNNQRIGVAIATDPSGPFIRSENPVVEPDNKLFKNIAVNPAVTYVNGKFTMIMKGDDVGEDKWFRIQLVGHADNPQGPFYFENKPVYDKKQTEDAGIWYDSSRQTYYMTCHVLGLPDLALFTSKNSYQWQPASQPVLMKKEFLLDNGEIWKPKRVERPFVLTDDNGKPVMLYVAVSDNGITGNIAVPFTDN</sequence>
<dbReference type="Gene3D" id="2.115.10.20">
    <property type="entry name" value="Glycosyl hydrolase domain, family 43"/>
    <property type="match status" value="2"/>
</dbReference>
<accession>A0A2U2B8H2</accession>
<organism evidence="2 3">
    <name type="scientific">Marinilabilia rubra</name>
    <dbReference type="NCBI Taxonomy" id="2162893"/>
    <lineage>
        <taxon>Bacteria</taxon>
        <taxon>Pseudomonadati</taxon>
        <taxon>Bacteroidota</taxon>
        <taxon>Bacteroidia</taxon>
        <taxon>Marinilabiliales</taxon>
        <taxon>Marinilabiliaceae</taxon>
        <taxon>Marinilabilia</taxon>
    </lineage>
</organism>
<keyword evidence="3" id="KW-1185">Reference proteome</keyword>
<comment type="caution">
    <text evidence="2">The sequence shown here is derived from an EMBL/GenBank/DDBJ whole genome shotgun (WGS) entry which is preliminary data.</text>
</comment>
<evidence type="ECO:0000313" key="2">
    <source>
        <dbReference type="EMBL" id="PWD99343.1"/>
    </source>
</evidence>
<dbReference type="OrthoDB" id="9794572at2"/>
<evidence type="ECO:0008006" key="4">
    <source>
        <dbReference type="Google" id="ProtNLM"/>
    </source>
</evidence>